<dbReference type="Proteomes" id="UP000504634">
    <property type="component" value="Unplaced"/>
</dbReference>
<dbReference type="AlphaFoldDB" id="A0A6J2U5Y4"/>
<evidence type="ECO:0000313" key="3">
    <source>
        <dbReference type="RefSeq" id="XP_030383749.1"/>
    </source>
</evidence>
<name>A0A6J2U5Y4_DROLE</name>
<sequence length="351" mass="39502">MFPATLEITAQPSQRHHFRYLSEGFRAPLQASELRLETTEPFQSPVQIVCQLVQEYEGHDGYFVSPNTLQYIGIAPNSEVGGKTRKRKKPDLNFNFEPVRKWMTTIDSTGMNFTFKLADYCIAKTKHTDIKENVEKLKESITPELVQLPPDDVITQKFGKDVTVYLAFTAFTVKDGNRWKICETVFSNGILNASESVSIIRCFNEKLSFEGEDVSLLLSDVKRDYQIKLCNEEGNWESAIIKPNTTFKKLKTNSILAYKVPKYDGPNSSIETAVPCKLMLYDGDEILDETKVSFVRYATTVSDGKCSGNAPIQVDSEIEPSTKVEVTSIEILPPLFSHDSNNNPSIGDQPI</sequence>
<dbReference type="Gene3D" id="2.60.40.340">
    <property type="entry name" value="Rel homology domain (RHD), DNA-binding domain"/>
    <property type="match status" value="1"/>
</dbReference>
<dbReference type="GO" id="GO:0003700">
    <property type="term" value="F:DNA-binding transcription factor activity"/>
    <property type="evidence" value="ECO:0007669"/>
    <property type="project" value="InterPro"/>
</dbReference>
<dbReference type="RefSeq" id="XP_030383749.1">
    <property type="nucleotide sequence ID" value="XM_030527889.1"/>
</dbReference>
<gene>
    <name evidence="3" type="primary">LOC115631199</name>
    <name evidence="2" type="synonym">LOC115622097</name>
</gene>
<proteinExistence type="predicted"/>
<organism evidence="1 3">
    <name type="scientific">Drosophila lebanonensis</name>
    <name type="common">Fruit fly</name>
    <name type="synonym">Scaptodrosophila lebanonensis</name>
    <dbReference type="NCBI Taxonomy" id="7225"/>
    <lineage>
        <taxon>Eukaryota</taxon>
        <taxon>Metazoa</taxon>
        <taxon>Ecdysozoa</taxon>
        <taxon>Arthropoda</taxon>
        <taxon>Hexapoda</taxon>
        <taxon>Insecta</taxon>
        <taxon>Pterygota</taxon>
        <taxon>Neoptera</taxon>
        <taxon>Endopterygota</taxon>
        <taxon>Diptera</taxon>
        <taxon>Brachycera</taxon>
        <taxon>Muscomorpha</taxon>
        <taxon>Ephydroidea</taxon>
        <taxon>Drosophilidae</taxon>
        <taxon>Scaptodrosophila</taxon>
    </lineage>
</organism>
<evidence type="ECO:0000313" key="1">
    <source>
        <dbReference type="Proteomes" id="UP000504634"/>
    </source>
</evidence>
<dbReference type="GO" id="GO:0003677">
    <property type="term" value="F:DNA binding"/>
    <property type="evidence" value="ECO:0007669"/>
    <property type="project" value="InterPro"/>
</dbReference>
<dbReference type="GeneID" id="115631199"/>
<protein>
    <submittedName>
        <fullName evidence="2">Uncharacterized protein LOC115622097</fullName>
    </submittedName>
    <submittedName>
        <fullName evidence="3">Uncharacterized protein LOC115631199</fullName>
    </submittedName>
</protein>
<evidence type="ECO:0000313" key="2">
    <source>
        <dbReference type="RefSeq" id="XP_030371798.1"/>
    </source>
</evidence>
<reference evidence="2 3" key="1">
    <citation type="submission" date="2025-04" db="UniProtKB">
        <authorList>
            <consortium name="RefSeq"/>
        </authorList>
    </citation>
    <scope>IDENTIFICATION</scope>
    <source>
        <strain evidence="2 3">11010-0011.00</strain>
        <tissue evidence="2 3">Whole body</tissue>
    </source>
</reference>
<keyword evidence="1" id="KW-1185">Reference proteome</keyword>
<accession>A0A6J2U5Y4</accession>
<dbReference type="RefSeq" id="XP_030371798.1">
    <property type="nucleotide sequence ID" value="XM_030515938.1"/>
</dbReference>
<dbReference type="InterPro" id="IPR037059">
    <property type="entry name" value="RHD_DNA_bind_dom_sf"/>
</dbReference>